<dbReference type="SMART" id="SM00823">
    <property type="entry name" value="PKS_PP"/>
    <property type="match status" value="2"/>
</dbReference>
<dbReference type="UniPathway" id="UPA00011"/>
<dbReference type="SUPFAM" id="SSF47336">
    <property type="entry name" value="ACP-like"/>
    <property type="match status" value="2"/>
</dbReference>
<comment type="cofactor">
    <cofactor evidence="1">
        <name>pantetheine 4'-phosphate</name>
        <dbReference type="ChEBI" id="CHEBI:47942"/>
    </cofactor>
</comment>
<dbReference type="InterPro" id="IPR045851">
    <property type="entry name" value="AMP-bd_C_sf"/>
</dbReference>
<dbReference type="OrthoDB" id="2472181at2"/>
<dbReference type="Pfam" id="PF00550">
    <property type="entry name" value="PP-binding"/>
    <property type="match status" value="2"/>
</dbReference>
<feature type="region of interest" description="Disordered" evidence="11">
    <location>
        <begin position="78"/>
        <end position="101"/>
    </location>
</feature>
<dbReference type="GO" id="GO:0031177">
    <property type="term" value="F:phosphopantetheine binding"/>
    <property type="evidence" value="ECO:0007669"/>
    <property type="project" value="InterPro"/>
</dbReference>
<reference evidence="13 14" key="1">
    <citation type="submission" date="2017-04" db="EMBL/GenBank/DDBJ databases">
        <title>The new phylogeny of genus Mycobacterium.</title>
        <authorList>
            <person name="Tortoli E."/>
            <person name="Trovato A."/>
            <person name="Cirillo D.M."/>
        </authorList>
    </citation>
    <scope>NUCLEOTIDE SEQUENCE [LARGE SCALE GENOMIC DNA]</scope>
    <source>
        <strain evidence="13 14">TBL 1200985</strain>
    </source>
</reference>
<evidence type="ECO:0000256" key="11">
    <source>
        <dbReference type="SAM" id="MobiDB-lite"/>
    </source>
</evidence>
<accession>A0A1X2LQL7</accession>
<dbReference type="Pfam" id="PF00668">
    <property type="entry name" value="Condensation"/>
    <property type="match status" value="1"/>
</dbReference>
<dbReference type="GO" id="GO:0044550">
    <property type="term" value="P:secondary metabolite biosynthetic process"/>
    <property type="evidence" value="ECO:0007669"/>
    <property type="project" value="TreeGrafter"/>
</dbReference>
<dbReference type="GO" id="GO:0072330">
    <property type="term" value="P:monocarboxylic acid biosynthetic process"/>
    <property type="evidence" value="ECO:0007669"/>
    <property type="project" value="UniProtKB-ARBA"/>
</dbReference>
<dbReference type="InterPro" id="IPR009081">
    <property type="entry name" value="PP-bd_ACP"/>
</dbReference>
<evidence type="ECO:0000256" key="7">
    <source>
        <dbReference type="ARBA" id="ARBA00022598"/>
    </source>
</evidence>
<dbReference type="Pfam" id="PF00501">
    <property type="entry name" value="AMP-binding"/>
    <property type="match status" value="1"/>
</dbReference>
<dbReference type="Gene3D" id="3.30.559.10">
    <property type="entry name" value="Chloramphenicol acetyltransferase-like domain"/>
    <property type="match status" value="1"/>
</dbReference>
<dbReference type="PANTHER" id="PTHR45527">
    <property type="entry name" value="NONRIBOSOMAL PEPTIDE SYNTHETASE"/>
    <property type="match status" value="1"/>
</dbReference>
<comment type="caution">
    <text evidence="13">The sequence shown here is derived from an EMBL/GenBank/DDBJ whole genome shotgun (WGS) entry which is preliminary data.</text>
</comment>
<feature type="domain" description="Carrier" evidence="12">
    <location>
        <begin position="5"/>
        <end position="78"/>
    </location>
</feature>
<gene>
    <name evidence="13" type="ORF">B8W66_19860</name>
</gene>
<dbReference type="NCBIfam" id="TIGR01733">
    <property type="entry name" value="AA-adenyl-dom"/>
    <property type="match status" value="1"/>
</dbReference>
<dbReference type="EMBL" id="NCXP01000035">
    <property type="protein sequence ID" value="OSC38605.1"/>
    <property type="molecule type" value="Genomic_DNA"/>
</dbReference>
<dbReference type="InterPro" id="IPR020845">
    <property type="entry name" value="AMP-binding_CS"/>
</dbReference>
<dbReference type="FunFam" id="3.30.559.30:FF:000006">
    <property type="entry name" value="Yersiniabactin polyketide/non-ribosomal peptide synthetase"/>
    <property type="match status" value="1"/>
</dbReference>
<evidence type="ECO:0000256" key="9">
    <source>
        <dbReference type="ARBA" id="ARBA00023268"/>
    </source>
</evidence>
<dbReference type="Gene3D" id="3.30.559.30">
    <property type="entry name" value="Nonribosomal peptide synthetase, condensation domain"/>
    <property type="match status" value="1"/>
</dbReference>
<dbReference type="Gene3D" id="3.40.50.1820">
    <property type="entry name" value="alpha/beta hydrolase"/>
    <property type="match status" value="1"/>
</dbReference>
<evidence type="ECO:0000259" key="12">
    <source>
        <dbReference type="PROSITE" id="PS50075"/>
    </source>
</evidence>
<dbReference type="PROSITE" id="PS50075">
    <property type="entry name" value="CARRIER"/>
    <property type="match status" value="2"/>
</dbReference>
<dbReference type="SUPFAM" id="SSF56801">
    <property type="entry name" value="Acetyl-CoA synthetase-like"/>
    <property type="match status" value="1"/>
</dbReference>
<dbReference type="Pfam" id="PF00975">
    <property type="entry name" value="Thioesterase"/>
    <property type="match status" value="1"/>
</dbReference>
<keyword evidence="5" id="KW-0596">Phosphopantetheine</keyword>
<dbReference type="PROSITE" id="PS00455">
    <property type="entry name" value="AMP_BINDING"/>
    <property type="match status" value="1"/>
</dbReference>
<evidence type="ECO:0000256" key="6">
    <source>
        <dbReference type="ARBA" id="ARBA00022553"/>
    </source>
</evidence>
<dbReference type="Gene3D" id="1.10.1200.10">
    <property type="entry name" value="ACP-like"/>
    <property type="match status" value="2"/>
</dbReference>
<dbReference type="Proteomes" id="UP000193247">
    <property type="component" value="Unassembled WGS sequence"/>
</dbReference>
<dbReference type="PANTHER" id="PTHR45527:SF10">
    <property type="entry name" value="PYOCHELIN SYNTHASE PCHF"/>
    <property type="match status" value="1"/>
</dbReference>
<dbReference type="InterPro" id="IPR001031">
    <property type="entry name" value="Thioesterase"/>
</dbReference>
<dbReference type="Gene3D" id="3.40.50.12780">
    <property type="entry name" value="N-terminal domain of ligase-like"/>
    <property type="match status" value="1"/>
</dbReference>
<dbReference type="Gene3D" id="3.30.300.30">
    <property type="match status" value="1"/>
</dbReference>
<dbReference type="GO" id="GO:0016874">
    <property type="term" value="F:ligase activity"/>
    <property type="evidence" value="ECO:0007669"/>
    <property type="project" value="UniProtKB-KW"/>
</dbReference>
<dbReference type="InterPro" id="IPR000873">
    <property type="entry name" value="AMP-dep_synth/lig_dom"/>
</dbReference>
<dbReference type="SUPFAM" id="SSF53474">
    <property type="entry name" value="alpha/beta-Hydrolases"/>
    <property type="match status" value="1"/>
</dbReference>
<protein>
    <recommendedName>
        <fullName evidence="4">Phenyloxazoline synthase MbtB</fullName>
    </recommendedName>
    <alternativeName>
        <fullName evidence="10">Mycobactin synthetase protein B</fullName>
    </alternativeName>
</protein>
<organism evidence="13 14">
    <name type="scientific">Mycobacterium decipiens</name>
    <dbReference type="NCBI Taxonomy" id="1430326"/>
    <lineage>
        <taxon>Bacteria</taxon>
        <taxon>Bacillati</taxon>
        <taxon>Actinomycetota</taxon>
        <taxon>Actinomycetes</taxon>
        <taxon>Mycobacteriales</taxon>
        <taxon>Mycobacteriaceae</taxon>
        <taxon>Mycobacterium</taxon>
    </lineage>
</organism>
<dbReference type="FunFam" id="3.40.50.12780:FF:000012">
    <property type="entry name" value="Non-ribosomal peptide synthetase"/>
    <property type="match status" value="1"/>
</dbReference>
<feature type="domain" description="Carrier" evidence="12">
    <location>
        <begin position="1068"/>
        <end position="1146"/>
    </location>
</feature>
<evidence type="ECO:0000313" key="14">
    <source>
        <dbReference type="Proteomes" id="UP000193247"/>
    </source>
</evidence>
<evidence type="ECO:0000256" key="1">
    <source>
        <dbReference type="ARBA" id="ARBA00001957"/>
    </source>
</evidence>
<dbReference type="FunFam" id="1.10.1200.10:FF:000016">
    <property type="entry name" value="Non-ribosomal peptide synthase"/>
    <property type="match status" value="1"/>
</dbReference>
<evidence type="ECO:0000256" key="5">
    <source>
        <dbReference type="ARBA" id="ARBA00022450"/>
    </source>
</evidence>
<evidence type="ECO:0000256" key="8">
    <source>
        <dbReference type="ARBA" id="ARBA00022737"/>
    </source>
</evidence>
<dbReference type="FunFam" id="3.40.50.1820:FF:000366">
    <property type="entry name" value="Phenyloxazoline synthase MbtB"/>
    <property type="match status" value="1"/>
</dbReference>
<keyword evidence="7" id="KW-0436">Ligase</keyword>
<dbReference type="GO" id="GO:0008610">
    <property type="term" value="P:lipid biosynthetic process"/>
    <property type="evidence" value="ECO:0007669"/>
    <property type="project" value="UniProtKB-ARBA"/>
</dbReference>
<dbReference type="PROSITE" id="PS00012">
    <property type="entry name" value="PHOSPHOPANTETHEINE"/>
    <property type="match status" value="1"/>
</dbReference>
<dbReference type="InterPro" id="IPR029058">
    <property type="entry name" value="AB_hydrolase_fold"/>
</dbReference>
<dbReference type="GO" id="GO:0043041">
    <property type="term" value="P:amino acid activation for nonribosomal peptide biosynthetic process"/>
    <property type="evidence" value="ECO:0007669"/>
    <property type="project" value="TreeGrafter"/>
</dbReference>
<comment type="pathway">
    <text evidence="2">Siderophore biosynthesis; mycobactin biosynthesis.</text>
</comment>
<dbReference type="InterPro" id="IPR042099">
    <property type="entry name" value="ANL_N_sf"/>
</dbReference>
<evidence type="ECO:0000313" key="13">
    <source>
        <dbReference type="EMBL" id="OSC38605.1"/>
    </source>
</evidence>
<keyword evidence="14" id="KW-1185">Reference proteome</keyword>
<evidence type="ECO:0000256" key="10">
    <source>
        <dbReference type="ARBA" id="ARBA00033440"/>
    </source>
</evidence>
<dbReference type="InterPro" id="IPR010071">
    <property type="entry name" value="AA_adenyl_dom"/>
</dbReference>
<dbReference type="InterPro" id="IPR001242">
    <property type="entry name" value="Condensation_dom"/>
</dbReference>
<keyword evidence="6" id="KW-0597">Phosphoprotein</keyword>
<dbReference type="GO" id="GO:0005737">
    <property type="term" value="C:cytoplasm"/>
    <property type="evidence" value="ECO:0007669"/>
    <property type="project" value="TreeGrafter"/>
</dbReference>
<keyword evidence="8" id="KW-0677">Repeat</keyword>
<sequence length="1423" mass="152492">MVHASACSEVIRAQVAELLGVRADAIHPADNLVAHGLDSIRMMSLAGRWRRQGIAVDFATLAVTPTVEAWSQLVSAGSAAMSTDPLPDTAPTPEDGEEGEAGEAFPLAPMQHAMWVGRQDHQQLGGVAGHLYVEFEGGRIDPDRLRVAATRLALRHPMLRVQFLPDGTQRIPPVAESRDFPLSVVDLRQVTPDRLDERLAAIRDAKSHQQLDGAVFELALTLLPGERSRLHVDLDMQAADAMSYRTLMADLAACHAGRELPELGYTYREYRRAIEAANEARPQPALDAARDWWARRIPYLPDPPALPTQTGAGRDLHRSTRRWHWLDPQTRDALFRRAQARGITPAMTLAAVFANALARWSASSRFLLNLPLFGRQALHPDVDLLVGDFTSSLLLDVDLTGVRTAAARARVVQDAMRSAAAHSAYSGLSVLRDLSRHRGTQVLAPVVFTSALGLGELFCPDVTEQFGRPGWIISQGPQVLLDAQVTEFDGGVLVNWDVREGVFAPGVIDAMFAHQIDELLRLAAGDDGWDAPGPSALPAAQRAVRAARNGRTSLPSGEALHDGFFRQAQAQPEAPAVFASSGYMSYAQLRDQAVAVAAALRAAGIGAGDTVAVLGPKTAEQVPALLGILAAGGAYLPIGVDQPRDRAERILATGSVRLALVSGPQRVSQMSLPVPALSIGDVLAAPSGEFVPTPSDPAALAYVLFTSGSTGEPKGVELTHDAAMNTVEFVTRHFGIGAADRWLALATLECDMSVLDIFAALRSGGAIVVVDEAQRRAPDAWARLIDAHNVTVLNFMPGWLDMLVEVGQGRLSSLRTVAVGGDWVRPDLARRVQARAPRARFAGLGGATETAIHATIFEVQDAADLPPDCASVPYGVPFPNNVCRVVNDVGSDCPDWVAGELWVAGRGIARGYRGRGDLTAQRFVEYDGRTWYRTGDLARYRPDGNLEFVGRADHRVKVSGYRVELGEIEAAMQRVPGVQAAVAAVLPAPGDSEVLAAAVCIDDPGLTPGRIRESLVDFVPAHMIPRHISLLDRIPFTDGGKIDRKAVSVVLAEVSAGQSGDTSAPSAVPRTVLERALCRILASILGRDADGVGVHDDFFSLGGDSVLATQAVASIRRWLDSPSLMVADVFAARTVATLAQLLASRESDGDRLELVAEVYLEIASMTSADVMSALDPIPAQPTFKPWVKRFTGSGKPGSVVVFPHAGGGAAAYRWLAKSLAANDVDTFVVQYPQRADRRSHPAADTIEALALELFEAGDWHMTAPLTLFGHCMGAVVAFEFARIAERTGVPVRALWASSGQAPSTVAASGPLPTTDGDVLADMVDLGGTDPVLLEDEEFVELLVKAVKADYRALSGYSCSPDVRIRANIHAVGGDRDHRISREMLTSWETHTSGRFMLSHFDGGHFYLTDHLDAVARMVSGDVR</sequence>
<comment type="similarity">
    <text evidence="3">Belongs to the ATP-dependent AMP-binding enzyme family. MbtB subfamily.</text>
</comment>
<name>A0A1X2LQL7_9MYCO</name>
<dbReference type="FunFam" id="3.30.559.10:FF:000023">
    <property type="entry name" value="Non-ribosomal peptide synthetase"/>
    <property type="match status" value="1"/>
</dbReference>
<keyword evidence="9" id="KW-0511">Multifunctional enzyme</keyword>
<dbReference type="CDD" id="cd19535">
    <property type="entry name" value="Cyc_NRPS"/>
    <property type="match status" value="1"/>
</dbReference>
<evidence type="ECO:0000256" key="4">
    <source>
        <dbReference type="ARBA" id="ARBA00016743"/>
    </source>
</evidence>
<dbReference type="InterPro" id="IPR020806">
    <property type="entry name" value="PKS_PP-bd"/>
</dbReference>
<dbReference type="InterPro" id="IPR023213">
    <property type="entry name" value="CAT-like_dom_sf"/>
</dbReference>
<dbReference type="RefSeq" id="WP_085327001.1">
    <property type="nucleotide sequence ID" value="NZ_NCXP01000035.1"/>
</dbReference>
<evidence type="ECO:0000256" key="2">
    <source>
        <dbReference type="ARBA" id="ARBA00005102"/>
    </source>
</evidence>
<dbReference type="InterPro" id="IPR057737">
    <property type="entry name" value="Condensation_MtbB-like"/>
</dbReference>
<dbReference type="STRING" id="1430326.B8W66_19860"/>
<dbReference type="SUPFAM" id="SSF52777">
    <property type="entry name" value="CoA-dependent acyltransferases"/>
    <property type="match status" value="2"/>
</dbReference>
<dbReference type="InterPro" id="IPR036736">
    <property type="entry name" value="ACP-like_sf"/>
</dbReference>
<dbReference type="InterPro" id="IPR006162">
    <property type="entry name" value="Ppantetheine_attach_site"/>
</dbReference>
<proteinExistence type="inferred from homology"/>
<evidence type="ECO:0000256" key="3">
    <source>
        <dbReference type="ARBA" id="ARBA00007380"/>
    </source>
</evidence>